<dbReference type="AlphaFoldDB" id="A0AAD9CQ59"/>
<feature type="non-terminal residue" evidence="2">
    <location>
        <position position="1"/>
    </location>
</feature>
<evidence type="ECO:0000313" key="3">
    <source>
        <dbReference type="Proteomes" id="UP001228049"/>
    </source>
</evidence>
<dbReference type="EMBL" id="JASDAP010000004">
    <property type="protein sequence ID" value="KAK1903749.1"/>
    <property type="molecule type" value="Genomic_DNA"/>
</dbReference>
<evidence type="ECO:0000313" key="2">
    <source>
        <dbReference type="EMBL" id="KAK1903749.1"/>
    </source>
</evidence>
<gene>
    <name evidence="2" type="ORF">KUDE01_010937</name>
</gene>
<evidence type="ECO:0000256" key="1">
    <source>
        <dbReference type="SAM" id="MobiDB-lite"/>
    </source>
</evidence>
<feature type="non-terminal residue" evidence="2">
    <location>
        <position position="70"/>
    </location>
</feature>
<dbReference type="Proteomes" id="UP001228049">
    <property type="component" value="Unassembled WGS sequence"/>
</dbReference>
<comment type="caution">
    <text evidence="2">The sequence shown here is derived from an EMBL/GenBank/DDBJ whole genome shotgun (WGS) entry which is preliminary data.</text>
</comment>
<proteinExistence type="predicted"/>
<name>A0AAD9CQ59_DISEL</name>
<protein>
    <submittedName>
        <fullName evidence="2">F-BAR domain only protein 1</fullName>
    </submittedName>
</protein>
<sequence>GHLRREALQDPQDPVIPKPPRNTTKQYTAHWEASADAERRGGGDAWRAGIKRNAAPKVNVQMEKKKSVVH</sequence>
<feature type="region of interest" description="Disordered" evidence="1">
    <location>
        <begin position="1"/>
        <end position="43"/>
    </location>
</feature>
<accession>A0AAD9CQ59</accession>
<organism evidence="2 3">
    <name type="scientific">Dissostichus eleginoides</name>
    <name type="common">Patagonian toothfish</name>
    <name type="synonym">Dissostichus amissus</name>
    <dbReference type="NCBI Taxonomy" id="100907"/>
    <lineage>
        <taxon>Eukaryota</taxon>
        <taxon>Metazoa</taxon>
        <taxon>Chordata</taxon>
        <taxon>Craniata</taxon>
        <taxon>Vertebrata</taxon>
        <taxon>Euteleostomi</taxon>
        <taxon>Actinopterygii</taxon>
        <taxon>Neopterygii</taxon>
        <taxon>Teleostei</taxon>
        <taxon>Neoteleostei</taxon>
        <taxon>Acanthomorphata</taxon>
        <taxon>Eupercaria</taxon>
        <taxon>Perciformes</taxon>
        <taxon>Notothenioidei</taxon>
        <taxon>Nototheniidae</taxon>
        <taxon>Dissostichus</taxon>
    </lineage>
</organism>
<keyword evidence="3" id="KW-1185">Reference proteome</keyword>
<reference evidence="2" key="1">
    <citation type="submission" date="2023-04" db="EMBL/GenBank/DDBJ databases">
        <title>Chromosome-level genome of Chaenocephalus aceratus.</title>
        <authorList>
            <person name="Park H."/>
        </authorList>
    </citation>
    <scope>NUCLEOTIDE SEQUENCE</scope>
    <source>
        <strain evidence="2">DE</strain>
        <tissue evidence="2">Muscle</tissue>
    </source>
</reference>